<organism evidence="3 4">
    <name type="scientific">Mycoplasmopsis felifaucium</name>
    <dbReference type="NCBI Taxonomy" id="35768"/>
    <lineage>
        <taxon>Bacteria</taxon>
        <taxon>Bacillati</taxon>
        <taxon>Mycoplasmatota</taxon>
        <taxon>Mycoplasmoidales</taxon>
        <taxon>Metamycoplasmataceae</taxon>
        <taxon>Mycoplasmopsis</taxon>
    </lineage>
</organism>
<keyword evidence="2" id="KW-0812">Transmembrane</keyword>
<evidence type="ECO:0000313" key="4">
    <source>
        <dbReference type="Proteomes" id="UP001477443"/>
    </source>
</evidence>
<keyword evidence="1" id="KW-0175">Coiled coil</keyword>
<sequence length="403" mass="45369">MKLGIIQPILTPVVASVPSNNLDNEANKFVFDYINKNNISLDKIDLEALKTEFIKQFPQKTQTVEAINLDNLKKSVDTHLQEIKDEINNSIRTDKKSKNTSSYIKRIYTDLTKKYMVNEDGQESSKNILSKIEALTTFYNEQNKNLEKYTLIVKNLTNASIVLNTICGIASAASVATFIASFFTAGVTAGLATATAIVATTSGIVSGLLDIILDIYKNHLKNVQDTIKFLKNVENMPPSDVIKKIVKITLNINYEAFSTYTKNVIPKFAKFLKYADVISNFYSAIESFNSVYNDIKFLETLSQDNKEATNTLKNLADKITNMKKVKWTVLHETPLDNYYILGGTGGINQIFKNIETGEILRLDEMLKFSKFELYSMGLTKARHPKTGWYIRTLPNKSKVDNLG</sequence>
<keyword evidence="2" id="KW-1133">Transmembrane helix</keyword>
<dbReference type="RefSeq" id="WP_338822740.1">
    <property type="nucleotide sequence ID" value="NZ_CP148067.1"/>
</dbReference>
<accession>A0ABZ2RQ14</accession>
<keyword evidence="4" id="KW-1185">Reference proteome</keyword>
<dbReference type="Proteomes" id="UP001477443">
    <property type="component" value="Chromosome"/>
</dbReference>
<feature type="coiled-coil region" evidence="1">
    <location>
        <begin position="298"/>
        <end position="325"/>
    </location>
</feature>
<protein>
    <submittedName>
        <fullName evidence="3">Uncharacterized protein</fullName>
    </submittedName>
</protein>
<evidence type="ECO:0000256" key="2">
    <source>
        <dbReference type="SAM" id="Phobius"/>
    </source>
</evidence>
<feature type="transmembrane region" description="Helical" evidence="2">
    <location>
        <begin position="189"/>
        <end position="213"/>
    </location>
</feature>
<evidence type="ECO:0000256" key="1">
    <source>
        <dbReference type="SAM" id="Coils"/>
    </source>
</evidence>
<evidence type="ECO:0000313" key="3">
    <source>
        <dbReference type="EMBL" id="WXL29131.1"/>
    </source>
</evidence>
<name>A0ABZ2RQ14_9BACT</name>
<gene>
    <name evidence="3" type="ORF">WG617_00550</name>
</gene>
<proteinExistence type="predicted"/>
<reference evidence="3" key="1">
    <citation type="submission" date="2024-03" db="EMBL/GenBank/DDBJ databases">
        <title>Complete genome sequence of Mycoplasma felifaucium Z921 isolated from the trachea of a cheetah.</title>
        <authorList>
            <person name="Spergser J."/>
        </authorList>
    </citation>
    <scope>NUCLEOTIDE SEQUENCE [LARGE SCALE GENOMIC DNA]</scope>
    <source>
        <strain evidence="3">Z921</strain>
    </source>
</reference>
<keyword evidence="2" id="KW-0472">Membrane</keyword>
<feature type="transmembrane region" description="Helical" evidence="2">
    <location>
        <begin position="161"/>
        <end position="183"/>
    </location>
</feature>
<dbReference type="EMBL" id="CP148067">
    <property type="protein sequence ID" value="WXL29131.1"/>
    <property type="molecule type" value="Genomic_DNA"/>
</dbReference>